<sequence length="93" mass="10659">MIANEYCEYIEKKSYSYDISDNVCTKEESNCSHFYNKYKKYNPNTVFKTLKCPENIKNAIFAAPEASSMDHSLKKELGAPDRAQDMKPATETS</sequence>
<gene>
    <name evidence="2" type="ORF">POVWA2_074280</name>
</gene>
<dbReference type="InterPro" id="IPR008780">
    <property type="entry name" value="Plasmodium_Vir"/>
</dbReference>
<dbReference type="AlphaFoldDB" id="A0A1A9AK55"/>
<dbReference type="Pfam" id="PF05795">
    <property type="entry name" value="Plasmodium_Vir"/>
    <property type="match status" value="1"/>
</dbReference>
<reference evidence="3" key="1">
    <citation type="submission" date="2016-05" db="EMBL/GenBank/DDBJ databases">
        <authorList>
            <person name="Naeem Raeece"/>
        </authorList>
    </citation>
    <scope>NUCLEOTIDE SEQUENCE [LARGE SCALE GENOMIC DNA]</scope>
</reference>
<dbReference type="Proteomes" id="UP000078550">
    <property type="component" value="Unassembled WGS sequence"/>
</dbReference>
<accession>A0A1A9AK55</accession>
<feature type="compositionally biased region" description="Basic and acidic residues" evidence="1">
    <location>
        <begin position="72"/>
        <end position="85"/>
    </location>
</feature>
<protein>
    <submittedName>
        <fullName evidence="2">PIR Superfamily Protein</fullName>
    </submittedName>
</protein>
<dbReference type="EMBL" id="FLRE01001433">
    <property type="protein sequence ID" value="SBT56569.1"/>
    <property type="molecule type" value="Genomic_DNA"/>
</dbReference>
<evidence type="ECO:0000256" key="1">
    <source>
        <dbReference type="SAM" id="MobiDB-lite"/>
    </source>
</evidence>
<organism evidence="2 3">
    <name type="scientific">Plasmodium ovale wallikeri</name>
    <dbReference type="NCBI Taxonomy" id="864142"/>
    <lineage>
        <taxon>Eukaryota</taxon>
        <taxon>Sar</taxon>
        <taxon>Alveolata</taxon>
        <taxon>Apicomplexa</taxon>
        <taxon>Aconoidasida</taxon>
        <taxon>Haemosporida</taxon>
        <taxon>Plasmodiidae</taxon>
        <taxon>Plasmodium</taxon>
        <taxon>Plasmodium (Plasmodium)</taxon>
    </lineage>
</organism>
<proteinExistence type="predicted"/>
<feature type="region of interest" description="Disordered" evidence="1">
    <location>
        <begin position="72"/>
        <end position="93"/>
    </location>
</feature>
<evidence type="ECO:0000313" key="3">
    <source>
        <dbReference type="Proteomes" id="UP000078550"/>
    </source>
</evidence>
<name>A0A1A9AK55_PLAOA</name>
<evidence type="ECO:0000313" key="2">
    <source>
        <dbReference type="EMBL" id="SBT56569.1"/>
    </source>
</evidence>